<evidence type="ECO:0000313" key="2">
    <source>
        <dbReference type="Proteomes" id="UP000827914"/>
    </source>
</evidence>
<reference evidence="1" key="1">
    <citation type="submission" date="2021-09" db="EMBL/GenBank/DDBJ databases">
        <authorList>
            <person name="Liu Y."/>
        </authorList>
    </citation>
    <scope>NUCLEOTIDE SEQUENCE</scope>
</reference>
<evidence type="ECO:0000313" key="1">
    <source>
        <dbReference type="EMBL" id="UAV84680.1"/>
    </source>
</evidence>
<name>A0AAE8XCI2_9CAUD</name>
<gene>
    <name evidence="1" type="ORF">PHB09_185</name>
</gene>
<proteinExistence type="predicted"/>
<dbReference type="Proteomes" id="UP000827914">
    <property type="component" value="Segment"/>
</dbReference>
<sequence>MSHGGMTPEQSKEYSDYLKKLQEQLVQGVHLLDDNDKLYLLDKVEESRWMTGATYNKGVHILMDVIQLLVEASYASPNTRL</sequence>
<protein>
    <submittedName>
        <fullName evidence="1">Uncharacterized protein</fullName>
    </submittedName>
</protein>
<dbReference type="EMBL" id="OK040171">
    <property type="protein sequence ID" value="UAV84680.1"/>
    <property type="molecule type" value="Genomic_DNA"/>
</dbReference>
<accession>A0AAE8XCI2</accession>
<keyword evidence="2" id="KW-1185">Reference proteome</keyword>
<organism evidence="1 2">
    <name type="scientific">Pseudomonas phage PHB09</name>
    <dbReference type="NCBI Taxonomy" id="2867265"/>
    <lineage>
        <taxon>Viruses</taxon>
        <taxon>Duplodnaviria</taxon>
        <taxon>Heunggongvirae</taxon>
        <taxon>Uroviricota</taxon>
        <taxon>Caudoviricetes</taxon>
        <taxon>Vandenendeviridae</taxon>
        <taxon>Gorskivirinae</taxon>
        <taxon>Dilongvirus</taxon>
        <taxon>Dilongvirus PHB09</taxon>
    </lineage>
</organism>